<evidence type="ECO:0000256" key="1">
    <source>
        <dbReference type="ARBA" id="ARBA00022679"/>
    </source>
</evidence>
<accession>A0A2T5GFN0</accession>
<dbReference type="Proteomes" id="UP000244180">
    <property type="component" value="Unassembled WGS sequence"/>
</dbReference>
<comment type="similarity">
    <text evidence="2">Belongs to the UPP synthase family.</text>
</comment>
<dbReference type="GO" id="GO:0016094">
    <property type="term" value="P:polyprenol biosynthetic process"/>
    <property type="evidence" value="ECO:0007669"/>
    <property type="project" value="TreeGrafter"/>
</dbReference>
<feature type="binding site" evidence="2">
    <location>
        <position position="59"/>
    </location>
    <ligand>
        <name>substrate</name>
    </ligand>
</feature>
<feature type="binding site" evidence="2">
    <location>
        <position position="71"/>
    </location>
    <ligand>
        <name>substrate</name>
    </ligand>
</feature>
<protein>
    <recommendedName>
        <fullName evidence="2">Isoprenyl transferase</fullName>
        <ecNumber evidence="2">2.5.1.-</ecNumber>
    </recommendedName>
</protein>
<proteinExistence type="inferred from homology"/>
<feature type="binding site" evidence="2">
    <location>
        <position position="105"/>
    </location>
    <ligand>
        <name>substrate</name>
    </ligand>
</feature>
<dbReference type="FunFam" id="3.40.1180.10:FF:000001">
    <property type="entry name" value="(2E,6E)-farnesyl-diphosphate-specific ditrans,polycis-undecaprenyl-diphosphate synthase"/>
    <property type="match status" value="1"/>
</dbReference>
<comment type="cofactor">
    <cofactor evidence="2">
        <name>Mg(2+)</name>
        <dbReference type="ChEBI" id="CHEBI:18420"/>
    </cofactor>
    <text evidence="2">Binds 2 magnesium ions per subunit.</text>
</comment>
<feature type="binding site" evidence="2">
    <location>
        <begin position="55"/>
        <end position="58"/>
    </location>
    <ligand>
        <name>substrate</name>
    </ligand>
</feature>
<feature type="binding site" evidence="2">
    <location>
        <position position="103"/>
    </location>
    <ligand>
        <name>substrate</name>
    </ligand>
</feature>
<organism evidence="4 5">
    <name type="scientific">Hydrogenibacillus schlegelii</name>
    <name type="common">Bacillus schlegelii</name>
    <dbReference type="NCBI Taxonomy" id="1484"/>
    <lineage>
        <taxon>Bacteria</taxon>
        <taxon>Bacillati</taxon>
        <taxon>Bacillota</taxon>
        <taxon>Bacilli</taxon>
        <taxon>Bacillales</taxon>
        <taxon>Bacillales Family X. Incertae Sedis</taxon>
        <taxon>Hydrogenibacillus</taxon>
    </lineage>
</organism>
<feature type="active site" evidence="2">
    <location>
        <position position="54"/>
    </location>
</feature>
<gene>
    <name evidence="4" type="ORF">HSCHL_1918</name>
</gene>
<evidence type="ECO:0000256" key="3">
    <source>
        <dbReference type="SAM" id="MobiDB-lite"/>
    </source>
</evidence>
<feature type="binding site" evidence="2">
    <location>
        <position position="67"/>
    </location>
    <ligand>
        <name>substrate</name>
    </ligand>
</feature>
<comment type="function">
    <text evidence="2">Catalyzes the condensation of isopentenyl diphosphate (IPP) with allylic pyrophosphates generating different type of terpenoids.</text>
</comment>
<dbReference type="GO" id="GO:0005829">
    <property type="term" value="C:cytosol"/>
    <property type="evidence" value="ECO:0007669"/>
    <property type="project" value="TreeGrafter"/>
</dbReference>
<dbReference type="SUPFAM" id="SSF64005">
    <property type="entry name" value="Undecaprenyl diphosphate synthase"/>
    <property type="match status" value="1"/>
</dbReference>
<keyword evidence="1 2" id="KW-0808">Transferase</keyword>
<dbReference type="NCBIfam" id="TIGR00055">
    <property type="entry name" value="uppS"/>
    <property type="match status" value="1"/>
</dbReference>
<reference evidence="4 5" key="1">
    <citation type="submission" date="2017-08" db="EMBL/GenBank/DDBJ databases">
        <title>Burning lignite coal seam in the remote Altai Mountains harbors a hydrogen-driven thermophilic microbial community.</title>
        <authorList>
            <person name="Kadnikov V.V."/>
            <person name="Mardanov A.V."/>
            <person name="Ivasenko D."/>
            <person name="Beletsky A.V."/>
            <person name="Karnachuk O.V."/>
            <person name="Ravin N.V."/>
        </authorList>
    </citation>
    <scope>NUCLEOTIDE SEQUENCE [LARGE SCALE GENOMIC DNA]</scope>
    <source>
        <strain evidence="4">AL33</strain>
    </source>
</reference>
<dbReference type="EC" id="2.5.1.-" evidence="2"/>
<dbReference type="InterPro" id="IPR036424">
    <property type="entry name" value="UPP_synth-like_sf"/>
</dbReference>
<dbReference type="CDD" id="cd00475">
    <property type="entry name" value="Cis_IPPS"/>
    <property type="match status" value="1"/>
</dbReference>
<dbReference type="Gene3D" id="3.40.1180.10">
    <property type="entry name" value="Decaprenyl diphosphate synthase-like"/>
    <property type="match status" value="1"/>
</dbReference>
<dbReference type="EMBL" id="PEBV01000001">
    <property type="protein sequence ID" value="PTQ54975.1"/>
    <property type="molecule type" value="Genomic_DNA"/>
</dbReference>
<comment type="caution">
    <text evidence="4">The sequence shown here is derived from an EMBL/GenBank/DDBJ whole genome shotgun (WGS) entry which is preliminary data.</text>
</comment>
<dbReference type="PANTHER" id="PTHR10291">
    <property type="entry name" value="DEHYDRODOLICHYL DIPHOSPHATE SYNTHASE FAMILY MEMBER"/>
    <property type="match status" value="1"/>
</dbReference>
<feature type="region of interest" description="Disordered" evidence="3">
    <location>
        <begin position="9"/>
        <end position="39"/>
    </location>
</feature>
<comment type="subunit">
    <text evidence="2">Homodimer.</text>
</comment>
<feature type="binding site" evidence="2">
    <location>
        <position position="54"/>
    </location>
    <ligand>
        <name>Mg(2+)</name>
        <dbReference type="ChEBI" id="CHEBI:18420"/>
    </ligand>
</feature>
<evidence type="ECO:0000313" key="5">
    <source>
        <dbReference type="Proteomes" id="UP000244180"/>
    </source>
</evidence>
<dbReference type="PANTHER" id="PTHR10291:SF0">
    <property type="entry name" value="DEHYDRODOLICHYL DIPHOSPHATE SYNTHASE 2"/>
    <property type="match status" value="1"/>
</dbReference>
<feature type="binding site" evidence="2">
    <location>
        <position position="241"/>
    </location>
    <ligand>
        <name>Mg(2+)</name>
        <dbReference type="ChEBI" id="CHEBI:18420"/>
    </ligand>
</feature>
<keyword evidence="2" id="KW-0460">Magnesium</keyword>
<dbReference type="GO" id="GO:0030145">
    <property type="term" value="F:manganese ion binding"/>
    <property type="evidence" value="ECO:0007669"/>
    <property type="project" value="TreeGrafter"/>
</dbReference>
<dbReference type="NCBIfam" id="NF011405">
    <property type="entry name" value="PRK14830.1"/>
    <property type="match status" value="1"/>
</dbReference>
<dbReference type="GO" id="GO:0000287">
    <property type="term" value="F:magnesium ion binding"/>
    <property type="evidence" value="ECO:0007669"/>
    <property type="project" value="UniProtKB-UniRule"/>
</dbReference>
<evidence type="ECO:0000256" key="2">
    <source>
        <dbReference type="HAMAP-Rule" id="MF_01139"/>
    </source>
</evidence>
<sequence>MAAWRFWRRRRPAPDGGEAPGGREGPPVRTSPDERARLNGSRLPVPRHVAIIMDGNGRWARARGLPRVMGHREGMKTVREVALAAHGLGIEVLTLYAFSTENWKRPRDEVDFLMALPQEFLQTELENLIQNNVRVRVMGDPNPLPPHTRAAVEEAVRRTAANTGLILNFALNYGGRMDIARAARKLAESAVAGEIRPEAIDEAAVAAALSTAGLPDPDLLIRTSGEMRLSNFMLFELAYTELWFVDKLWPDFRREDLEAAVEAYRRRDRRFGGLG</sequence>
<feature type="active site" description="Proton acceptor" evidence="2">
    <location>
        <position position="102"/>
    </location>
</feature>
<name>A0A2T5GFN0_HYDSH</name>
<dbReference type="HAMAP" id="MF_01139">
    <property type="entry name" value="ISPT"/>
    <property type="match status" value="1"/>
</dbReference>
<feature type="binding site" evidence="2">
    <location>
        <position position="222"/>
    </location>
    <ligand>
        <name>substrate</name>
    </ligand>
</feature>
<feature type="binding site" evidence="2">
    <location>
        <begin position="228"/>
        <end position="230"/>
    </location>
    <ligand>
        <name>substrate</name>
    </ligand>
</feature>
<keyword evidence="2" id="KW-0479">Metal-binding</keyword>
<feature type="binding site" evidence="2">
    <location>
        <begin position="99"/>
        <end position="101"/>
    </location>
    <ligand>
        <name>substrate</name>
    </ligand>
</feature>
<dbReference type="AlphaFoldDB" id="A0A2T5GFN0"/>
<evidence type="ECO:0000313" key="4">
    <source>
        <dbReference type="EMBL" id="PTQ54975.1"/>
    </source>
</evidence>
<dbReference type="Pfam" id="PF01255">
    <property type="entry name" value="Prenyltransf"/>
    <property type="match status" value="1"/>
</dbReference>
<dbReference type="GO" id="GO:0008834">
    <property type="term" value="F:ditrans,polycis-undecaprenyl-diphosphate synthase [(2E,6E)-farnesyl-diphosphate specific] activity"/>
    <property type="evidence" value="ECO:0007669"/>
    <property type="project" value="TreeGrafter"/>
</dbReference>
<dbReference type="InterPro" id="IPR001441">
    <property type="entry name" value="UPP_synth-like"/>
</dbReference>